<dbReference type="PROSITE" id="PS51318">
    <property type="entry name" value="TAT"/>
    <property type="match status" value="1"/>
</dbReference>
<gene>
    <name evidence="2" type="ORF">ENP34_13240</name>
</gene>
<organism evidence="2">
    <name type="scientific">Thermorudis peleae</name>
    <dbReference type="NCBI Taxonomy" id="1382356"/>
    <lineage>
        <taxon>Bacteria</taxon>
        <taxon>Pseudomonadati</taxon>
        <taxon>Thermomicrobiota</taxon>
        <taxon>Thermomicrobia</taxon>
        <taxon>Thermomicrobia incertae sedis</taxon>
        <taxon>Thermorudis</taxon>
    </lineage>
</organism>
<evidence type="ECO:0000256" key="1">
    <source>
        <dbReference type="SAM" id="MobiDB-lite"/>
    </source>
</evidence>
<comment type="caution">
    <text evidence="2">The sequence shown here is derived from an EMBL/GenBank/DDBJ whole genome shotgun (WGS) entry which is preliminary data.</text>
</comment>
<protein>
    <recommendedName>
        <fullName evidence="3">Twin-arginine translocation signal domain-containing protein</fullName>
    </recommendedName>
</protein>
<accession>A0A831X1S8</accession>
<evidence type="ECO:0000313" key="2">
    <source>
        <dbReference type="EMBL" id="HEG92379.1"/>
    </source>
</evidence>
<feature type="compositionally biased region" description="Low complexity" evidence="1">
    <location>
        <begin position="59"/>
        <end position="90"/>
    </location>
</feature>
<dbReference type="EMBL" id="DSIY01000307">
    <property type="protein sequence ID" value="HEG92379.1"/>
    <property type="molecule type" value="Genomic_DNA"/>
</dbReference>
<dbReference type="AlphaFoldDB" id="A0A831X1S8"/>
<feature type="region of interest" description="Disordered" evidence="1">
    <location>
        <begin position="51"/>
        <end position="93"/>
    </location>
</feature>
<reference evidence="2" key="1">
    <citation type="journal article" date="2020" name="mSystems">
        <title>Genome- and Community-Level Interaction Insights into Carbon Utilization and Element Cycling Functions of Hydrothermarchaeota in Hydrothermal Sediment.</title>
        <authorList>
            <person name="Zhou Z."/>
            <person name="Liu Y."/>
            <person name="Xu W."/>
            <person name="Pan J."/>
            <person name="Luo Z.H."/>
            <person name="Li M."/>
        </authorList>
    </citation>
    <scope>NUCLEOTIDE SEQUENCE [LARGE SCALE GENOMIC DNA]</scope>
    <source>
        <strain evidence="2">SpSt-210</strain>
    </source>
</reference>
<evidence type="ECO:0008006" key="3">
    <source>
        <dbReference type="Google" id="ProtNLM"/>
    </source>
</evidence>
<name>A0A831X1S8_9BACT</name>
<dbReference type="InterPro" id="IPR006311">
    <property type="entry name" value="TAT_signal"/>
</dbReference>
<sequence length="149" mass="15412">MKPTNRIYVRELVRAYQCGQISRRDFLRQATAAFGSTAAAALLPACRQPAAGTPPPVVVTPSPTVMSPAATVGPAPRTTAAATPTAGVEARTVEYPDPDGETLMGYLALPVESYRPEAASDAWQRARLAPAVSPGLTSPGVAAGQLTPI</sequence>
<proteinExistence type="predicted"/>